<dbReference type="InterPro" id="IPR050229">
    <property type="entry name" value="GlpE_sulfurtransferase"/>
</dbReference>
<evidence type="ECO:0000256" key="1">
    <source>
        <dbReference type="SAM" id="SignalP"/>
    </source>
</evidence>
<feature type="chain" id="PRO_5046021772" description="Rhodanese domain-containing protein" evidence="1">
    <location>
        <begin position="33"/>
        <end position="191"/>
    </location>
</feature>
<keyword evidence="1" id="KW-0732">Signal</keyword>
<feature type="domain" description="Rhodanese" evidence="2">
    <location>
        <begin position="75"/>
        <end position="164"/>
    </location>
</feature>
<feature type="signal peptide" evidence="1">
    <location>
        <begin position="1"/>
        <end position="32"/>
    </location>
</feature>
<dbReference type="Gene3D" id="3.40.250.10">
    <property type="entry name" value="Rhodanese-like domain"/>
    <property type="match status" value="1"/>
</dbReference>
<dbReference type="InterPro" id="IPR036873">
    <property type="entry name" value="Rhodanese-like_dom_sf"/>
</dbReference>
<dbReference type="NCBIfam" id="NF045521">
    <property type="entry name" value="rhoda_near_glyco"/>
    <property type="match status" value="1"/>
</dbReference>
<dbReference type="SUPFAM" id="SSF52821">
    <property type="entry name" value="Rhodanese/Cell cycle control phosphatase"/>
    <property type="match status" value="1"/>
</dbReference>
<evidence type="ECO:0000259" key="2">
    <source>
        <dbReference type="PROSITE" id="PS50206"/>
    </source>
</evidence>
<dbReference type="PROSITE" id="PS51257">
    <property type="entry name" value="PROKAR_LIPOPROTEIN"/>
    <property type="match status" value="1"/>
</dbReference>
<reference evidence="4" key="1">
    <citation type="journal article" date="2019" name="Int. J. Syst. Evol. Microbiol.">
        <title>The Global Catalogue of Microorganisms (GCM) 10K type strain sequencing project: providing services to taxonomists for standard genome sequencing and annotation.</title>
        <authorList>
            <consortium name="The Broad Institute Genomics Platform"/>
            <consortium name="The Broad Institute Genome Sequencing Center for Infectious Disease"/>
            <person name="Wu L."/>
            <person name="Ma J."/>
        </authorList>
    </citation>
    <scope>NUCLEOTIDE SEQUENCE [LARGE SCALE GENOMIC DNA]</scope>
    <source>
        <strain evidence="4">JCM 17214</strain>
    </source>
</reference>
<dbReference type="PANTHER" id="PTHR43031">
    <property type="entry name" value="FAD-DEPENDENT OXIDOREDUCTASE"/>
    <property type="match status" value="1"/>
</dbReference>
<comment type="caution">
    <text evidence="3">The sequence shown here is derived from an EMBL/GenBank/DDBJ whole genome shotgun (WGS) entry which is preliminary data.</text>
</comment>
<name>A0ABP7MRN2_9BACT</name>
<evidence type="ECO:0000313" key="3">
    <source>
        <dbReference type="EMBL" id="GAA3927103.1"/>
    </source>
</evidence>
<accession>A0ABP7MRN2</accession>
<dbReference type="EMBL" id="BAABDH010000018">
    <property type="protein sequence ID" value="GAA3927103.1"/>
    <property type="molecule type" value="Genomic_DNA"/>
</dbReference>
<proteinExistence type="predicted"/>
<dbReference type="Proteomes" id="UP001499909">
    <property type="component" value="Unassembled WGS sequence"/>
</dbReference>
<dbReference type="SMART" id="SM00450">
    <property type="entry name" value="RHOD"/>
    <property type="match status" value="1"/>
</dbReference>
<gene>
    <name evidence="3" type="ORF">GCM10022406_11100</name>
</gene>
<dbReference type="PANTHER" id="PTHR43031:SF16">
    <property type="entry name" value="OXIDOREDUCTASE"/>
    <property type="match status" value="1"/>
</dbReference>
<dbReference type="InterPro" id="IPR001763">
    <property type="entry name" value="Rhodanese-like_dom"/>
</dbReference>
<protein>
    <recommendedName>
        <fullName evidence="2">Rhodanese domain-containing protein</fullName>
    </recommendedName>
</protein>
<organism evidence="3 4">
    <name type="scientific">Hymenobacter algoricola</name>
    <dbReference type="NCBI Taxonomy" id="486267"/>
    <lineage>
        <taxon>Bacteria</taxon>
        <taxon>Pseudomonadati</taxon>
        <taxon>Bacteroidota</taxon>
        <taxon>Cytophagia</taxon>
        <taxon>Cytophagales</taxon>
        <taxon>Hymenobacteraceae</taxon>
        <taxon>Hymenobacter</taxon>
    </lineage>
</organism>
<keyword evidence="4" id="KW-1185">Reference proteome</keyword>
<dbReference type="PROSITE" id="PS50206">
    <property type="entry name" value="RHODANESE_3"/>
    <property type="match status" value="1"/>
</dbReference>
<evidence type="ECO:0000313" key="4">
    <source>
        <dbReference type="Proteomes" id="UP001499909"/>
    </source>
</evidence>
<dbReference type="CDD" id="cd00158">
    <property type="entry name" value="RHOD"/>
    <property type="match status" value="1"/>
</dbReference>
<dbReference type="Pfam" id="PF00581">
    <property type="entry name" value="Rhodanese"/>
    <property type="match status" value="1"/>
</dbReference>
<sequence>MPAGPPRKGWLRRLARAKAPLALTLLCQLVLAACGKDPAAAQPGPSPAYAQLLRTLYRETVPLIQPAELARLRQQPEAVVLLDTRTPAEYQVSHLRGARLVDFAQYEQASFRDLPRDRPVVVYCSVGYRSERVGERLRALGFTNVRNLYGGIFEWINEGHPVYNAQGRTTKVHPYSALWSPWLTRGTKVYE</sequence>